<reference evidence="5 6" key="1">
    <citation type="journal article" date="2012" name="MBio">
        <title>Insight into the transmission biology and species-specific functional capabilities of tsetse (Diptera: glossinidae) obligate symbiont wigglesworthia.</title>
        <authorList>
            <person name="Rio R.V."/>
            <person name="Symula R.E."/>
            <person name="Wang J."/>
            <person name="Lohs C."/>
            <person name="Wu Y.N."/>
            <person name="Snyder A.K."/>
            <person name="Bjornson R.D."/>
            <person name="Oshima K."/>
            <person name="Biehl B.S."/>
            <person name="Perna N.T."/>
            <person name="Hattori M."/>
            <person name="Aksoy S."/>
        </authorList>
    </citation>
    <scope>NUCLEOTIDE SEQUENCE [LARGE SCALE GENOMIC DNA]</scope>
    <source>
        <strain evidence="5">WGM</strain>
    </source>
</reference>
<dbReference type="InterPro" id="IPR020046">
    <property type="entry name" value="5-3_exonucl_a-hlix_arch_N"/>
</dbReference>
<gene>
    <name evidence="5" type="ORF">WIGMOR_0523</name>
</gene>
<dbReference type="Gene3D" id="1.10.150.20">
    <property type="entry name" value="5' to 3' exonuclease, C-terminal subdomain"/>
    <property type="match status" value="1"/>
</dbReference>
<dbReference type="GO" id="GO:0008409">
    <property type="term" value="F:5'-3' exonuclease activity"/>
    <property type="evidence" value="ECO:0007669"/>
    <property type="project" value="InterPro"/>
</dbReference>
<dbReference type="HOGENOM" id="CLU_004675_1_0_6"/>
<dbReference type="GO" id="GO:0017108">
    <property type="term" value="F:5'-flap endonuclease activity"/>
    <property type="evidence" value="ECO:0007669"/>
    <property type="project" value="InterPro"/>
</dbReference>
<organism evidence="5 6">
    <name type="scientific">Wigglesworthia glossinidia endosymbiont of Glossina morsitans morsitans</name>
    <name type="common">Yale colony</name>
    <dbReference type="NCBI Taxonomy" id="1142511"/>
    <lineage>
        <taxon>Bacteria</taxon>
        <taxon>Pseudomonadati</taxon>
        <taxon>Pseudomonadota</taxon>
        <taxon>Gammaproteobacteria</taxon>
        <taxon>Enterobacterales</taxon>
        <taxon>Erwiniaceae</taxon>
        <taxon>Wigglesworthia</taxon>
    </lineage>
</organism>
<dbReference type="PANTHER" id="PTHR42646:SF2">
    <property type="entry name" value="5'-3' EXONUCLEASE FAMILY PROTEIN"/>
    <property type="match status" value="1"/>
</dbReference>
<dbReference type="EMBL" id="CP003315">
    <property type="protein sequence ID" value="AFA41343.1"/>
    <property type="molecule type" value="Genomic_DNA"/>
</dbReference>
<dbReference type="InterPro" id="IPR020045">
    <property type="entry name" value="DNA_polI_H3TH"/>
</dbReference>
<protein>
    <submittedName>
        <fullName evidence="5">DNA polymerase I</fullName>
    </submittedName>
</protein>
<dbReference type="SUPFAM" id="SSF88723">
    <property type="entry name" value="PIN domain-like"/>
    <property type="match status" value="1"/>
</dbReference>
<keyword evidence="3" id="KW-0238">DNA-binding</keyword>
<proteinExistence type="predicted"/>
<dbReference type="eggNOG" id="COG0258">
    <property type="taxonomic scope" value="Bacteria"/>
</dbReference>
<accession>H6Q560</accession>
<dbReference type="Pfam" id="PF02739">
    <property type="entry name" value="5_3_exonuc_N"/>
    <property type="match status" value="1"/>
</dbReference>
<dbReference type="Proteomes" id="UP000009061">
    <property type="component" value="Chromosome"/>
</dbReference>
<dbReference type="OrthoDB" id="9806424at2"/>
<name>H6Q560_WIGGL</name>
<dbReference type="SMART" id="SM00475">
    <property type="entry name" value="53EXOc"/>
    <property type="match status" value="1"/>
</dbReference>
<evidence type="ECO:0000256" key="3">
    <source>
        <dbReference type="ARBA" id="ARBA00023125"/>
    </source>
</evidence>
<dbReference type="InterPro" id="IPR029060">
    <property type="entry name" value="PIN-like_dom_sf"/>
</dbReference>
<dbReference type="SUPFAM" id="SSF47807">
    <property type="entry name" value="5' to 3' exonuclease, C-terminal subdomain"/>
    <property type="match status" value="1"/>
</dbReference>
<dbReference type="CDD" id="cd09859">
    <property type="entry name" value="PIN_53EXO"/>
    <property type="match status" value="1"/>
</dbReference>
<dbReference type="KEGG" id="wgl:WIGMOR_0523"/>
<dbReference type="InterPro" id="IPR038969">
    <property type="entry name" value="FEN"/>
</dbReference>
<evidence type="ECO:0000259" key="4">
    <source>
        <dbReference type="SMART" id="SM00475"/>
    </source>
</evidence>
<dbReference type="InterPro" id="IPR008918">
    <property type="entry name" value="HhH2"/>
</dbReference>
<evidence type="ECO:0000313" key="6">
    <source>
        <dbReference type="Proteomes" id="UP000009061"/>
    </source>
</evidence>
<dbReference type="InterPro" id="IPR002421">
    <property type="entry name" value="5-3_exonuclease"/>
</dbReference>
<dbReference type="AlphaFoldDB" id="H6Q560"/>
<dbReference type="FunFam" id="1.10.150.20:FF:000003">
    <property type="entry name" value="DNA polymerase I"/>
    <property type="match status" value="1"/>
</dbReference>
<dbReference type="Gene3D" id="3.40.50.1010">
    <property type="entry name" value="5'-nuclease"/>
    <property type="match status" value="1"/>
</dbReference>
<dbReference type="Pfam" id="PF01367">
    <property type="entry name" value="5_3_exonuc"/>
    <property type="match status" value="1"/>
</dbReference>
<dbReference type="GO" id="GO:0003677">
    <property type="term" value="F:DNA binding"/>
    <property type="evidence" value="ECO:0007669"/>
    <property type="project" value="UniProtKB-KW"/>
</dbReference>
<dbReference type="InterPro" id="IPR036279">
    <property type="entry name" value="5-3_exonuclease_C_sf"/>
</dbReference>
<sequence length="273" mass="31780">MNYINEKIILIDGSIYLYRAYYGLPNLKNKLGQPIGALYGMISMIKKILKKYNPYYIAIIFDSGKCNYRSQIYELYKKNRNKMPDDLYVQIPRIKKILKKMGLSIFSIEGTEADDIIGTISKLLENQGRKTLIFTNDKDMMQLVSNNINIIHVSSYQRFDPYAVYLKYRVFPHVISDYLALVGDASDNIPGAPGIGKKAASILLSQFYSIEGIYENINNIKNMNFFNKNKIIKSLQNNRSKIFKYHKLTRINTDIKIRFSIKDIKLKHQKSYY</sequence>
<keyword evidence="6" id="KW-1185">Reference proteome</keyword>
<keyword evidence="2" id="KW-0378">Hydrolase</keyword>
<evidence type="ECO:0000256" key="1">
    <source>
        <dbReference type="ARBA" id="ARBA00022722"/>
    </source>
</evidence>
<dbReference type="SMART" id="SM00279">
    <property type="entry name" value="HhH2"/>
    <property type="match status" value="1"/>
</dbReference>
<dbReference type="RefSeq" id="WP_014354282.1">
    <property type="nucleotide sequence ID" value="NC_016893.1"/>
</dbReference>
<evidence type="ECO:0000256" key="2">
    <source>
        <dbReference type="ARBA" id="ARBA00022801"/>
    </source>
</evidence>
<dbReference type="STRING" id="1142511.WIGMOR_0523"/>
<keyword evidence="1" id="KW-0540">Nuclease</keyword>
<feature type="domain" description="5'-3' exonuclease" evidence="4">
    <location>
        <begin position="6"/>
        <end position="267"/>
    </location>
</feature>
<dbReference type="PANTHER" id="PTHR42646">
    <property type="entry name" value="FLAP ENDONUCLEASE XNI"/>
    <property type="match status" value="1"/>
</dbReference>
<evidence type="ECO:0000313" key="5">
    <source>
        <dbReference type="EMBL" id="AFA41343.1"/>
    </source>
</evidence>
<dbReference type="GO" id="GO:0033567">
    <property type="term" value="P:DNA replication, Okazaki fragment processing"/>
    <property type="evidence" value="ECO:0007669"/>
    <property type="project" value="InterPro"/>
</dbReference>
<dbReference type="CDD" id="cd09898">
    <property type="entry name" value="H3TH_53EXO"/>
    <property type="match status" value="1"/>
</dbReference>